<evidence type="ECO:0000313" key="6">
    <source>
        <dbReference type="Ensembl" id="ENSLACP00000014526.1"/>
    </source>
</evidence>
<dbReference type="EMBL" id="AFYH01146522">
    <property type="status" value="NOT_ANNOTATED_CDS"/>
    <property type="molecule type" value="Genomic_DNA"/>
</dbReference>
<feature type="compositionally biased region" description="Basic and acidic residues" evidence="4">
    <location>
        <begin position="866"/>
        <end position="894"/>
    </location>
</feature>
<dbReference type="GO" id="GO:0044380">
    <property type="term" value="P:protein localization to cytoskeleton"/>
    <property type="evidence" value="ECO:0007669"/>
    <property type="project" value="TreeGrafter"/>
</dbReference>
<dbReference type="InterPro" id="IPR050944">
    <property type="entry name" value="FAM83"/>
</dbReference>
<feature type="domain" description="Scaffolding anchor of CK1" evidence="5">
    <location>
        <begin position="25"/>
        <end position="299"/>
    </location>
</feature>
<feature type="compositionally biased region" description="Polar residues" evidence="4">
    <location>
        <begin position="1153"/>
        <end position="1171"/>
    </location>
</feature>
<dbReference type="FunFam" id="3.30.870.10:FF:000004">
    <property type="entry name" value="protein FAM83H isoform X2"/>
    <property type="match status" value="1"/>
</dbReference>
<reference evidence="7" key="1">
    <citation type="submission" date="2011-08" db="EMBL/GenBank/DDBJ databases">
        <title>The draft genome of Latimeria chalumnae.</title>
        <authorList>
            <person name="Di Palma F."/>
            <person name="Alfoldi J."/>
            <person name="Johnson J."/>
            <person name="Berlin A."/>
            <person name="Gnerre S."/>
            <person name="Jaffe D."/>
            <person name="MacCallum I."/>
            <person name="Young S."/>
            <person name="Walker B.J."/>
            <person name="Lander E."/>
            <person name="Lindblad-Toh K."/>
        </authorList>
    </citation>
    <scope>NUCLEOTIDE SEQUENCE [LARGE SCALE GENOMIC DNA]</scope>
    <source>
        <strain evidence="7">Wild caught</strain>
    </source>
</reference>
<feature type="compositionally biased region" description="Basic and acidic residues" evidence="4">
    <location>
        <begin position="725"/>
        <end position="741"/>
    </location>
</feature>
<feature type="region of interest" description="Disordered" evidence="4">
    <location>
        <begin position="1107"/>
        <end position="1178"/>
    </location>
</feature>
<keyword evidence="7" id="KW-1185">Reference proteome</keyword>
<comment type="subcellular location">
    <subcellularLocation>
        <location evidence="1">Cytoplasm</location>
    </subcellularLocation>
</comment>
<evidence type="ECO:0000313" key="7">
    <source>
        <dbReference type="Proteomes" id="UP000008672"/>
    </source>
</evidence>
<feature type="compositionally biased region" description="Polar residues" evidence="4">
    <location>
        <begin position="953"/>
        <end position="978"/>
    </location>
</feature>
<dbReference type="FunCoup" id="H3AY05">
    <property type="interactions" value="1066"/>
</dbReference>
<feature type="region of interest" description="Disordered" evidence="4">
    <location>
        <begin position="505"/>
        <end position="536"/>
    </location>
</feature>
<feature type="compositionally biased region" description="Basic and acidic residues" evidence="4">
    <location>
        <begin position="1204"/>
        <end position="1221"/>
    </location>
</feature>
<dbReference type="GO" id="GO:0030335">
    <property type="term" value="P:positive regulation of cell migration"/>
    <property type="evidence" value="ECO:0007669"/>
    <property type="project" value="TreeGrafter"/>
</dbReference>
<dbReference type="Pfam" id="PF07894">
    <property type="entry name" value="SACK1"/>
    <property type="match status" value="1"/>
</dbReference>
<evidence type="ECO:0000256" key="3">
    <source>
        <dbReference type="ARBA" id="ARBA00022490"/>
    </source>
</evidence>
<dbReference type="InterPro" id="IPR012461">
    <property type="entry name" value="SACK1"/>
</dbReference>
<feature type="compositionally biased region" description="Basic and acidic residues" evidence="4">
    <location>
        <begin position="1059"/>
        <end position="1068"/>
    </location>
</feature>
<feature type="region of interest" description="Disordered" evidence="4">
    <location>
        <begin position="796"/>
        <end position="819"/>
    </location>
</feature>
<dbReference type="GO" id="GO:0045095">
    <property type="term" value="C:keratin filament"/>
    <property type="evidence" value="ECO:0007669"/>
    <property type="project" value="TreeGrafter"/>
</dbReference>
<reference evidence="6" key="3">
    <citation type="submission" date="2025-09" db="UniProtKB">
        <authorList>
            <consortium name="Ensembl"/>
        </authorList>
    </citation>
    <scope>IDENTIFICATION</scope>
</reference>
<sequence>FPSRSPCALCPAMARRSQSSSQGDNPFDPNYLEPHYKEWYRLAIDALAEEGVDSYYHFLSKENLPEFLCSTEIEHINKHLCKPHLTSQEPAYSDPSFVEYESDSGSSGTYWPMHSDIAAPELDLGWPMNYIFTGPSDVTTLVHPASMDSIGIKEQARRLIKAAQKVIAVAMDIFTDIDLFKDLLDATARRIPVYIVLDELYSHYFVEMVSKCKVNLAYRQFMRVRMVPGPTYYCRTGMSFKGHMTEKFMLVDCKAVLCGSYSFMWSFEKIHRSIAHIFHGELVATFDEEFRILFAQSNPLVPVEDPSAKEDNYYAMMPYGMARKPYERNQMLYASQEDLLMHQRMSYSHSDRMDRERAFRRDDALRHTLEGRFVQMHTRQLERSQFEPSRALYRSKGLETDSYKRHSFAEGTMETYSHSRRFMKQRLLDNMEELEAQTGNLQRDDPYQVEHQYNPNRLNTKLFDKFRGNKFGYSDMENIGEDPRYLLDAEPDFPTSTSPMLNYVPSNSSKEVRHGSGHLEVSGDGRMGPKSPKRQNIGQTYACQKSPTQKHLDQKLLFEEQGLTQRSHDSNKTGMRRWRISSYLSKFQNETEEGLPLSVESEAFEDTHQPPEQTSREPLTRFAKDLPQIPPFRPKESFYLKRLDKEFQSQENLGPKQIFSRIPRDSSPAPSFTSTECINEQAPSTDNESDEPREGILTRQDIRLRLNPILQRSSRLRSSLIFSSSKREQHTSAALNDKKGLDPNQPTTDEDKKKSDKPVAGTVAELLLKYRSMGKDLGKPEVGGLNRSQVSLKSTIKEEPASSLSKNVEEAETKKDEGSRSSFLMAALSRASTSQKEISKPEAVSATISQAPQALNKGASANVVSKSEKTTTEPKSDELKLGRKVSEADGKKTTVESSQKEASAPGKKESLPTPPTPQPTKPNITVTAQVINITAATESQKQTGIEAQKSRSRPSSASNLGSSMESLSKTYGSSTSLNVCEGGDAKDPGAFELIRMGSLKIKQFFNQKAEKRAEEPATAALSQSQATENQTVKQQSETPGSAKPSKSESHEVAAAAAAKVEEKEEKPHKPASAKTNPPSQNRLPASTSNIIFSSNLRDDTKVILEQISANSQKNRGEMAKQAPLASTNSVDNAKGKEKEGSEKKNEEKPSKPVSRTDSFLSWNKYSKPQSSPDDRETLIKRMDSIRKEKRVYSRFEVFYQKNKKNSERGEDNSQAEKDSKKSGNILPKLLGTFRNK</sequence>
<dbReference type="Proteomes" id="UP000008672">
    <property type="component" value="Unassembled WGS sequence"/>
</dbReference>
<dbReference type="PANTHER" id="PTHR16181">
    <property type="entry name" value="PROTEIN FAM83A-RELATED"/>
    <property type="match status" value="1"/>
</dbReference>
<accession>H3AY05</accession>
<dbReference type="eggNOG" id="ENOG502QW7K">
    <property type="taxonomic scope" value="Eukaryota"/>
</dbReference>
<dbReference type="AlphaFoldDB" id="H3AY05"/>
<feature type="compositionally biased region" description="Polar residues" evidence="4">
    <location>
        <begin position="668"/>
        <end position="686"/>
    </location>
</feature>
<dbReference type="GO" id="GO:0007165">
    <property type="term" value="P:signal transduction"/>
    <property type="evidence" value="ECO:0007669"/>
    <property type="project" value="TreeGrafter"/>
</dbReference>
<feature type="compositionally biased region" description="Polar residues" evidence="4">
    <location>
        <begin position="1075"/>
        <end position="1095"/>
    </location>
</feature>
<name>H3AY05_LATCH</name>
<evidence type="ECO:0000256" key="2">
    <source>
        <dbReference type="ARBA" id="ARBA00006937"/>
    </source>
</evidence>
<feature type="compositionally biased region" description="Polar residues" evidence="4">
    <location>
        <begin position="923"/>
        <end position="945"/>
    </location>
</feature>
<dbReference type="Ensembl" id="ENSLACT00000014626.1">
    <property type="protein sequence ID" value="ENSLACP00000014526.1"/>
    <property type="gene ID" value="ENSLACG00000012784.1"/>
</dbReference>
<feature type="compositionally biased region" description="Polar residues" evidence="4">
    <location>
        <begin position="1020"/>
        <end position="1039"/>
    </location>
</feature>
<dbReference type="GO" id="GO:0019901">
    <property type="term" value="F:protein kinase binding"/>
    <property type="evidence" value="ECO:0007669"/>
    <property type="project" value="TreeGrafter"/>
</dbReference>
<feature type="region of interest" description="Disordered" evidence="4">
    <location>
        <begin position="651"/>
        <end position="699"/>
    </location>
</feature>
<proteinExistence type="inferred from homology"/>
<dbReference type="GO" id="GO:1990254">
    <property type="term" value="F:keratin filament binding"/>
    <property type="evidence" value="ECO:0007669"/>
    <property type="project" value="TreeGrafter"/>
</dbReference>
<feature type="region of interest" description="Disordered" evidence="4">
    <location>
        <begin position="721"/>
        <end position="760"/>
    </location>
</feature>
<dbReference type="EMBL" id="AFYH01146521">
    <property type="status" value="NOT_ANNOTATED_CDS"/>
    <property type="molecule type" value="Genomic_DNA"/>
</dbReference>
<dbReference type="GO" id="GO:0005737">
    <property type="term" value="C:cytoplasm"/>
    <property type="evidence" value="ECO:0007669"/>
    <property type="project" value="UniProtKB-SubCell"/>
</dbReference>
<dbReference type="OMA" id="GCHGEDT"/>
<dbReference type="STRING" id="7897.ENSLACP00000014526"/>
<feature type="compositionally biased region" description="Basic and acidic residues" evidence="4">
    <location>
        <begin position="807"/>
        <end position="819"/>
    </location>
</feature>
<reference evidence="6" key="2">
    <citation type="submission" date="2025-08" db="UniProtKB">
        <authorList>
            <consortium name="Ensembl"/>
        </authorList>
    </citation>
    <scope>IDENTIFICATION</scope>
</reference>
<dbReference type="Gene3D" id="3.30.870.10">
    <property type="entry name" value="Endonuclease Chain A"/>
    <property type="match status" value="1"/>
</dbReference>
<evidence type="ECO:0000256" key="4">
    <source>
        <dbReference type="SAM" id="MobiDB-lite"/>
    </source>
</evidence>
<dbReference type="EMBL" id="AFYH01146519">
    <property type="status" value="NOT_ANNOTATED_CDS"/>
    <property type="molecule type" value="Genomic_DNA"/>
</dbReference>
<feature type="compositionally biased region" description="Basic and acidic residues" evidence="4">
    <location>
        <begin position="1133"/>
        <end position="1150"/>
    </location>
</feature>
<feature type="compositionally biased region" description="Basic and acidic residues" evidence="4">
    <location>
        <begin position="690"/>
        <end position="699"/>
    </location>
</feature>
<organism evidence="6 7">
    <name type="scientific">Latimeria chalumnae</name>
    <name type="common">Coelacanth</name>
    <dbReference type="NCBI Taxonomy" id="7897"/>
    <lineage>
        <taxon>Eukaryota</taxon>
        <taxon>Metazoa</taxon>
        <taxon>Chordata</taxon>
        <taxon>Craniata</taxon>
        <taxon>Vertebrata</taxon>
        <taxon>Euteleostomi</taxon>
        <taxon>Coelacanthiformes</taxon>
        <taxon>Coelacanthidae</taxon>
        <taxon>Latimeria</taxon>
    </lineage>
</organism>
<dbReference type="PANTHER" id="PTHR16181:SF29">
    <property type="entry name" value="PROTEIN FAM83A-RELATED"/>
    <property type="match status" value="1"/>
</dbReference>
<gene>
    <name evidence="6" type="primary">FAM83H</name>
</gene>
<dbReference type="SUPFAM" id="SSF56024">
    <property type="entry name" value="Phospholipase D/nuclease"/>
    <property type="match status" value="1"/>
</dbReference>
<feature type="region of interest" description="Disordered" evidence="4">
    <location>
        <begin position="832"/>
        <end position="989"/>
    </location>
</feature>
<dbReference type="EMBL" id="AFYH01146520">
    <property type="status" value="NOT_ANNOTATED_CDS"/>
    <property type="molecule type" value="Genomic_DNA"/>
</dbReference>
<comment type="similarity">
    <text evidence="2">Belongs to the FAM83 family.</text>
</comment>
<feature type="region of interest" description="Disordered" evidence="4">
    <location>
        <begin position="1200"/>
        <end position="1236"/>
    </location>
</feature>
<evidence type="ECO:0000256" key="1">
    <source>
        <dbReference type="ARBA" id="ARBA00004496"/>
    </source>
</evidence>
<evidence type="ECO:0000259" key="5">
    <source>
        <dbReference type="Pfam" id="PF07894"/>
    </source>
</evidence>
<feature type="region of interest" description="Disordered" evidence="4">
    <location>
        <begin position="1007"/>
        <end position="1095"/>
    </location>
</feature>
<dbReference type="EMBL" id="AFYH01146518">
    <property type="status" value="NOT_ANNOTATED_CDS"/>
    <property type="molecule type" value="Genomic_DNA"/>
</dbReference>
<keyword evidence="3" id="KW-0963">Cytoplasm</keyword>
<protein>
    <submittedName>
        <fullName evidence="6">Family with sequence similarity 83 member H</fullName>
    </submittedName>
</protein>
<dbReference type="InParanoid" id="H3AY05"/>
<dbReference type="GeneTree" id="ENSGT00940000159342"/>
<dbReference type="Bgee" id="ENSLACG00000012784">
    <property type="expression patterns" value="Expressed in pectoral fin and 3 other cell types or tissues"/>
</dbReference>
<dbReference type="GO" id="GO:0045104">
    <property type="term" value="P:intermediate filament cytoskeleton organization"/>
    <property type="evidence" value="ECO:0007669"/>
    <property type="project" value="TreeGrafter"/>
</dbReference>
<dbReference type="HOGENOM" id="CLU_009734_0_0_1"/>